<evidence type="ECO:0000256" key="22">
    <source>
        <dbReference type="ARBA" id="ARBA00045695"/>
    </source>
</evidence>
<comment type="function">
    <text evidence="22">Cell-surface glycoprotein having a role in immunoadhesion. Mediates in the adhesion of blood neutrophils in cytokine-activated endothelium through interaction with SELPLG/PSGL1. May have a role in capillary morphogenesis.</text>
</comment>
<evidence type="ECO:0000256" key="10">
    <source>
        <dbReference type="ARBA" id="ARBA00022737"/>
    </source>
</evidence>
<keyword evidence="4 23" id="KW-0245">EGF-like domain</keyword>
<dbReference type="FunFam" id="3.10.100.10:FF:000007">
    <property type="entry name" value="L-selectin"/>
    <property type="match status" value="2"/>
</dbReference>
<dbReference type="Pfam" id="PF00059">
    <property type="entry name" value="Lectin_C"/>
    <property type="match status" value="2"/>
</dbReference>
<feature type="disulfide bond" evidence="24">
    <location>
        <begin position="309"/>
        <end position="336"/>
    </location>
</feature>
<keyword evidence="13" id="KW-1133">Transmembrane helix</keyword>
<evidence type="ECO:0000256" key="15">
    <source>
        <dbReference type="ARBA" id="ARBA00023157"/>
    </source>
</evidence>
<evidence type="ECO:0000256" key="3">
    <source>
        <dbReference type="ARBA" id="ARBA00022475"/>
    </source>
</evidence>
<dbReference type="CDD" id="cd00054">
    <property type="entry name" value="EGF_CA"/>
    <property type="match status" value="2"/>
</dbReference>
<dbReference type="Proteomes" id="UP000710432">
    <property type="component" value="Unassembled WGS sequence"/>
</dbReference>
<evidence type="ECO:0000256" key="19">
    <source>
        <dbReference type="ARBA" id="ARBA00041401"/>
    </source>
</evidence>
<evidence type="ECO:0000256" key="24">
    <source>
        <dbReference type="PROSITE-ProRule" id="PRU00302"/>
    </source>
</evidence>
<evidence type="ECO:0000259" key="26">
    <source>
        <dbReference type="PROSITE" id="PS50041"/>
    </source>
</evidence>
<organism evidence="28 29">
    <name type="scientific">Microtus ochrogaster</name>
    <name type="common">Prairie vole</name>
    <dbReference type="NCBI Taxonomy" id="79684"/>
    <lineage>
        <taxon>Eukaryota</taxon>
        <taxon>Metazoa</taxon>
        <taxon>Chordata</taxon>
        <taxon>Craniata</taxon>
        <taxon>Vertebrata</taxon>
        <taxon>Euteleostomi</taxon>
        <taxon>Mammalia</taxon>
        <taxon>Eutheria</taxon>
        <taxon>Euarchontoglires</taxon>
        <taxon>Glires</taxon>
        <taxon>Rodentia</taxon>
        <taxon>Myomorpha</taxon>
        <taxon>Muroidea</taxon>
        <taxon>Cricetidae</taxon>
        <taxon>Arvicolinae</taxon>
        <taxon>Microtus</taxon>
    </lineage>
</organism>
<evidence type="ECO:0000259" key="27">
    <source>
        <dbReference type="PROSITE" id="PS50923"/>
    </source>
</evidence>
<dbReference type="PROSITE" id="PS50923">
    <property type="entry name" value="SUSHI"/>
    <property type="match status" value="6"/>
</dbReference>
<feature type="disulfide bond" evidence="24">
    <location>
        <begin position="246"/>
        <end position="273"/>
    </location>
</feature>
<dbReference type="FunFam" id="2.10.70.10:FF:000001">
    <property type="entry name" value="Selectin P"/>
    <property type="match status" value="5"/>
</dbReference>
<evidence type="ECO:0000256" key="18">
    <source>
        <dbReference type="ARBA" id="ARBA00040812"/>
    </source>
</evidence>
<dbReference type="PROSITE" id="PS00022">
    <property type="entry name" value="EGF_1"/>
    <property type="match status" value="2"/>
</dbReference>
<dbReference type="Pfam" id="PF12661">
    <property type="entry name" value="hEGF"/>
    <property type="match status" value="2"/>
</dbReference>
<dbReference type="GO" id="GO:0005886">
    <property type="term" value="C:plasma membrane"/>
    <property type="evidence" value="ECO:0007669"/>
    <property type="project" value="UniProtKB-SubCell"/>
</dbReference>
<evidence type="ECO:0000256" key="7">
    <source>
        <dbReference type="ARBA" id="ARBA00022723"/>
    </source>
</evidence>
<comment type="caution">
    <text evidence="23">Lacks conserved residue(s) required for the propagation of feature annotation.</text>
</comment>
<keyword evidence="10" id="KW-0677">Repeat</keyword>
<dbReference type="PROSITE" id="PS50026">
    <property type="entry name" value="EGF_3"/>
    <property type="match status" value="2"/>
</dbReference>
<dbReference type="SMART" id="SM00181">
    <property type="entry name" value="EGF"/>
    <property type="match status" value="3"/>
</dbReference>
<dbReference type="AlphaFoldDB" id="A0A8J6G9R5"/>
<feature type="domain" description="EGF-like" evidence="25">
    <location>
        <begin position="112"/>
        <end position="148"/>
    </location>
</feature>
<dbReference type="InterPro" id="IPR013032">
    <property type="entry name" value="EGF-like_CS"/>
</dbReference>
<dbReference type="InterPro" id="IPR001304">
    <property type="entry name" value="C-type_lectin-like"/>
</dbReference>
<name>A0A8J6G9R5_MICOH</name>
<dbReference type="FunFam" id="2.10.25.10:FF:000176">
    <property type="entry name" value="Selectin P"/>
    <property type="match status" value="2"/>
</dbReference>
<evidence type="ECO:0000256" key="17">
    <source>
        <dbReference type="ARBA" id="ARBA00038738"/>
    </source>
</evidence>
<dbReference type="CDD" id="cd00033">
    <property type="entry name" value="CCP"/>
    <property type="match status" value="6"/>
</dbReference>
<keyword evidence="7" id="KW-0479">Metal-binding</keyword>
<feature type="disulfide bond" evidence="24">
    <location>
        <begin position="494"/>
        <end position="521"/>
    </location>
</feature>
<evidence type="ECO:0000256" key="5">
    <source>
        <dbReference type="ARBA" id="ARBA00022659"/>
    </source>
</evidence>
<gene>
    <name evidence="28" type="ORF">LTLLF_105280</name>
</gene>
<feature type="domain" description="Sushi" evidence="27">
    <location>
        <begin position="151"/>
        <end position="213"/>
    </location>
</feature>
<evidence type="ECO:0000313" key="29">
    <source>
        <dbReference type="Proteomes" id="UP000710432"/>
    </source>
</evidence>
<dbReference type="Pfam" id="PF00084">
    <property type="entry name" value="Sushi"/>
    <property type="match status" value="6"/>
</dbReference>
<dbReference type="GO" id="GO:0007155">
    <property type="term" value="P:cell adhesion"/>
    <property type="evidence" value="ECO:0007669"/>
    <property type="project" value="UniProtKB-KW"/>
</dbReference>
<evidence type="ECO:0000256" key="23">
    <source>
        <dbReference type="PROSITE-ProRule" id="PRU00076"/>
    </source>
</evidence>
<dbReference type="SMART" id="SM00034">
    <property type="entry name" value="CLECT"/>
    <property type="match status" value="2"/>
</dbReference>
<dbReference type="PANTHER" id="PTHR19325:SF493">
    <property type="entry name" value="E-SELECTIN"/>
    <property type="match status" value="1"/>
</dbReference>
<feature type="domain" description="C-type lectin" evidence="26">
    <location>
        <begin position="610"/>
        <end position="732"/>
    </location>
</feature>
<feature type="domain" description="Sushi" evidence="27">
    <location>
        <begin position="465"/>
        <end position="523"/>
    </location>
</feature>
<feature type="disulfide bond" evidence="23">
    <location>
        <begin position="758"/>
        <end position="767"/>
    </location>
</feature>
<feature type="disulfide bond" evidence="23">
    <location>
        <begin position="138"/>
        <end position="147"/>
    </location>
</feature>
<evidence type="ECO:0000256" key="1">
    <source>
        <dbReference type="ARBA" id="ARBA00004251"/>
    </source>
</evidence>
<dbReference type="InterPro" id="IPR035976">
    <property type="entry name" value="Sushi/SCR/CCP_sf"/>
</dbReference>
<dbReference type="InterPro" id="IPR000742">
    <property type="entry name" value="EGF"/>
</dbReference>
<feature type="disulfide bond" evidence="24">
    <location>
        <begin position="372"/>
        <end position="399"/>
    </location>
</feature>
<evidence type="ECO:0000256" key="11">
    <source>
        <dbReference type="ARBA" id="ARBA00022837"/>
    </source>
</evidence>
<evidence type="ECO:0000256" key="6">
    <source>
        <dbReference type="ARBA" id="ARBA00022692"/>
    </source>
</evidence>
<evidence type="ECO:0000256" key="9">
    <source>
        <dbReference type="ARBA" id="ARBA00022734"/>
    </source>
</evidence>
<dbReference type="SUPFAM" id="SSF57535">
    <property type="entry name" value="Complement control module/SCR domain"/>
    <property type="match status" value="6"/>
</dbReference>
<evidence type="ECO:0000256" key="2">
    <source>
        <dbReference type="ARBA" id="ARBA00007360"/>
    </source>
</evidence>
<evidence type="ECO:0000313" key="28">
    <source>
        <dbReference type="EMBL" id="KAH0506659.1"/>
    </source>
</evidence>
<dbReference type="Gene3D" id="3.10.100.10">
    <property type="entry name" value="Mannose-Binding Protein A, subunit A"/>
    <property type="match status" value="2"/>
</dbReference>
<keyword evidence="16" id="KW-0325">Glycoprotein</keyword>
<evidence type="ECO:0000256" key="21">
    <source>
        <dbReference type="ARBA" id="ARBA00043124"/>
    </source>
</evidence>
<evidence type="ECO:0000256" key="13">
    <source>
        <dbReference type="ARBA" id="ARBA00022989"/>
    </source>
</evidence>
<dbReference type="InterPro" id="IPR033991">
    <property type="entry name" value="Selectin_CTLD"/>
</dbReference>
<keyword evidence="6" id="KW-0812">Transmembrane</keyword>
<evidence type="ECO:0000256" key="16">
    <source>
        <dbReference type="ARBA" id="ARBA00023180"/>
    </source>
</evidence>
<keyword evidence="8" id="KW-0732">Signal</keyword>
<keyword evidence="5 24" id="KW-0768">Sushi</keyword>
<dbReference type="InterPro" id="IPR050350">
    <property type="entry name" value="Compl-Cell_Adhes-Reg"/>
</dbReference>
<dbReference type="InterPro" id="IPR001881">
    <property type="entry name" value="EGF-like_Ca-bd_dom"/>
</dbReference>
<feature type="domain" description="EGF-like" evidence="25">
    <location>
        <begin position="732"/>
        <end position="768"/>
    </location>
</feature>
<evidence type="ECO:0000256" key="4">
    <source>
        <dbReference type="ARBA" id="ARBA00022536"/>
    </source>
</evidence>
<dbReference type="GO" id="GO:0030246">
    <property type="term" value="F:carbohydrate binding"/>
    <property type="evidence" value="ECO:0007669"/>
    <property type="project" value="UniProtKB-KW"/>
</dbReference>
<keyword evidence="14" id="KW-0472">Membrane</keyword>
<evidence type="ECO:0000259" key="25">
    <source>
        <dbReference type="PROSITE" id="PS50026"/>
    </source>
</evidence>
<keyword evidence="11" id="KW-0106">Calcium</keyword>
<dbReference type="EMBL" id="JAATJU010023977">
    <property type="protein sequence ID" value="KAH0506659.1"/>
    <property type="molecule type" value="Genomic_DNA"/>
</dbReference>
<feature type="domain" description="Sushi" evidence="27">
    <location>
        <begin position="352"/>
        <end position="401"/>
    </location>
</feature>
<dbReference type="InterPro" id="IPR000436">
    <property type="entry name" value="Sushi_SCR_CCP_dom"/>
</dbReference>
<comment type="subunit">
    <text evidence="17">Interacts with SELPLG/PSGL1 and PODXL2 through the sialyl Lewis X epitope. SELPLG sulfation appears not to be required for this interaction.</text>
</comment>
<dbReference type="SMART" id="SM00179">
    <property type="entry name" value="EGF_CA"/>
    <property type="match status" value="2"/>
</dbReference>
<evidence type="ECO:0000256" key="20">
    <source>
        <dbReference type="ARBA" id="ARBA00042113"/>
    </source>
</evidence>
<feature type="domain" description="Sushi" evidence="27">
    <location>
        <begin position="276"/>
        <end position="338"/>
    </location>
</feature>
<dbReference type="InterPro" id="IPR016187">
    <property type="entry name" value="CTDL_fold"/>
</dbReference>
<keyword evidence="15 23" id="KW-1015">Disulfide bond</keyword>
<keyword evidence="12" id="KW-0130">Cell adhesion</keyword>
<keyword evidence="3" id="KW-1003">Cell membrane</keyword>
<protein>
    <recommendedName>
        <fullName evidence="18">E-selectin</fullName>
    </recommendedName>
    <alternativeName>
        <fullName evidence="19">CD62 antigen-like family member E</fullName>
    </alternativeName>
    <alternativeName>
        <fullName evidence="20">Endothelial leukocyte adhesion molecule 1</fullName>
    </alternativeName>
    <alternativeName>
        <fullName evidence="21">Leukocyte-endothelial cell adhesion molecule 2</fullName>
    </alternativeName>
</protein>
<proteinExistence type="inferred from homology"/>
<feature type="domain" description="C-type lectin" evidence="26">
    <location>
        <begin position="1"/>
        <end position="112"/>
    </location>
</feature>
<evidence type="ECO:0000256" key="8">
    <source>
        <dbReference type="ARBA" id="ARBA00022729"/>
    </source>
</evidence>
<dbReference type="SMART" id="SM00032">
    <property type="entry name" value="CCP"/>
    <property type="match status" value="6"/>
</dbReference>
<accession>A0A8J6G9R5</accession>
<dbReference type="CDD" id="cd03592">
    <property type="entry name" value="CLECT_selectins_like"/>
    <property type="match status" value="2"/>
</dbReference>
<evidence type="ECO:0000256" key="12">
    <source>
        <dbReference type="ARBA" id="ARBA00022889"/>
    </source>
</evidence>
<comment type="caution">
    <text evidence="28">The sequence shown here is derived from an EMBL/GenBank/DDBJ whole genome shotgun (WGS) entry which is preliminary data.</text>
</comment>
<dbReference type="InterPro" id="IPR002396">
    <property type="entry name" value="Selectin_superfamily"/>
</dbReference>
<dbReference type="PRINTS" id="PR00343">
    <property type="entry name" value="SELECTIN"/>
</dbReference>
<comment type="subcellular location">
    <subcellularLocation>
        <location evidence="1">Cell membrane</location>
        <topology evidence="1">Single-pass type I membrane protein</topology>
    </subcellularLocation>
</comment>
<dbReference type="GO" id="GO:0005509">
    <property type="term" value="F:calcium ion binding"/>
    <property type="evidence" value="ECO:0007669"/>
    <property type="project" value="InterPro"/>
</dbReference>
<dbReference type="SUPFAM" id="SSF57196">
    <property type="entry name" value="EGF/Laminin"/>
    <property type="match status" value="2"/>
</dbReference>
<sequence length="793" mass="87918">MELMTYDEASAYCRQKYTHLVAIQNKEEINYLNSNLRFSPSYYWIGIRKVNNVWIWVGTQKPLTEEAKNWAPGEPNNKQKNEDCVEIYIKRLNDPGMWNDERCDKKKLALCYTASCTPASCSGHGECVETINSYTCQCHPGFLGPNCEQVVTCEARKEPDHGSLNCTHPFGPFSYNSSCSLRCDKGYLPSSPETTMRCMSSGEWSAAAPSCKVVECEALAHPTNGVRKCSPNPGSFPWNTTCTFACDEGYRRVGVQSLQCTSSGVWDNEKPSCKAVTCDAIPQPQHGSVSCSNSAAGELAFKSSCNFTCDQSYTLEGPAQVECSVEGQWTPQIPVCKAFQCKALSRPPRGSMKCLPSDSGPFHSGSSCEFSCDQGFELKGPKRLQCGPRGEWDSKKPTCSAVKCDALPQPQNSVMECAHATTGNFTYKSLCNFQCNKGFKLHGSAQLECTSQGQWTQEVPSCQVAQCSSLEVPGKVNMSCSGATVFGTVCEFTCPDGWTLNGSAVLTCGDTGHWSGMLPTCEAPTEATRPLVLALSTAGTSLLASSSFLYLLLRYFRKKAAAKAFNRMAIIKYLLTSSKFTTISLHLCLVLEQPMSHHIVWCFSDFLAHHGTHCWTYHYSEKSMNWENARKFCKENYTDLVAIQNKREIEYLEKTLPKNPTYYWIGIRKIGSTWTWVGTNKPLTKEAENWGAGEPNNKKSKEDCVEIYIKREKDSGKWNDDACHKRKAALCYTASCQSGSCSGHGECVETINNHTCNCDEGFYGPQCQYVLGAEHKALCVIDKCPIIELYSEF</sequence>
<dbReference type="SUPFAM" id="SSF56436">
    <property type="entry name" value="C-type lectin-like"/>
    <property type="match status" value="2"/>
</dbReference>
<dbReference type="InterPro" id="IPR016186">
    <property type="entry name" value="C-type_lectin-like/link_sf"/>
</dbReference>
<dbReference type="PROSITE" id="PS50041">
    <property type="entry name" value="C_TYPE_LECTIN_2"/>
    <property type="match status" value="2"/>
</dbReference>
<dbReference type="PANTHER" id="PTHR19325">
    <property type="entry name" value="COMPLEMENT COMPONENT-RELATED SUSHI DOMAIN-CONTAINING"/>
    <property type="match status" value="1"/>
</dbReference>
<reference evidence="28" key="1">
    <citation type="submission" date="2020-03" db="EMBL/GenBank/DDBJ databases">
        <title>Studies in the Genomics of Life Span.</title>
        <authorList>
            <person name="Glass D."/>
        </authorList>
    </citation>
    <scope>NUCLEOTIDE SEQUENCE</scope>
    <source>
        <strain evidence="28">LTLLF</strain>
        <tissue evidence="28">Muscle</tissue>
    </source>
</reference>
<comment type="similarity">
    <text evidence="2">Belongs to the selectin/LECAM family.</text>
</comment>
<dbReference type="Gene3D" id="2.10.70.10">
    <property type="entry name" value="Complement Module, domain 1"/>
    <property type="match status" value="6"/>
</dbReference>
<dbReference type="InterPro" id="IPR018378">
    <property type="entry name" value="C-type_lectin_CS"/>
</dbReference>
<dbReference type="PROSITE" id="PS01186">
    <property type="entry name" value="EGF_2"/>
    <property type="match status" value="2"/>
</dbReference>
<dbReference type="PROSITE" id="PS00615">
    <property type="entry name" value="C_TYPE_LECTIN_1"/>
    <property type="match status" value="2"/>
</dbReference>
<feature type="domain" description="Sushi" evidence="27">
    <location>
        <begin position="402"/>
        <end position="464"/>
    </location>
</feature>
<keyword evidence="9" id="KW-0430">Lectin</keyword>
<feature type="disulfide bond" evidence="24">
    <location>
        <begin position="435"/>
        <end position="462"/>
    </location>
</feature>
<feature type="domain" description="Sushi" evidence="27">
    <location>
        <begin position="214"/>
        <end position="275"/>
    </location>
</feature>
<evidence type="ECO:0000256" key="14">
    <source>
        <dbReference type="ARBA" id="ARBA00023136"/>
    </source>
</evidence>